<keyword evidence="3" id="KW-1185">Reference proteome</keyword>
<proteinExistence type="predicted"/>
<evidence type="ECO:0000313" key="3">
    <source>
        <dbReference type="Proteomes" id="UP001183585"/>
    </source>
</evidence>
<feature type="compositionally biased region" description="Basic and acidic residues" evidence="1">
    <location>
        <begin position="9"/>
        <end position="21"/>
    </location>
</feature>
<dbReference type="Proteomes" id="UP001183585">
    <property type="component" value="Unassembled WGS sequence"/>
</dbReference>
<reference evidence="2 3" key="1">
    <citation type="submission" date="2023-07" db="EMBL/GenBank/DDBJ databases">
        <title>Sequencing the genomes of 1000 actinobacteria strains.</title>
        <authorList>
            <person name="Klenk H.-P."/>
        </authorList>
    </citation>
    <scope>NUCLEOTIDE SEQUENCE [LARGE SCALE GENOMIC DNA]</scope>
    <source>
        <strain evidence="2 3">DSM 45554</strain>
    </source>
</reference>
<protein>
    <submittedName>
        <fullName evidence="2">Uncharacterized protein</fullName>
    </submittedName>
</protein>
<comment type="caution">
    <text evidence="2">The sequence shown here is derived from an EMBL/GenBank/DDBJ whole genome shotgun (WGS) entry which is preliminary data.</text>
</comment>
<gene>
    <name evidence="2" type="ORF">J2S48_004301</name>
</gene>
<sequence>MIGDINAEEVDRVGSESKSDTDAVGDLLQGYFPDFRVAVEAFVRDHKDYADGLNTDWRTTVDAWAWVSELFIPEILRPALTEDRGDDLVQRISSFLEDLLVLHRPSIDDLLRARVIDHLLGYRELWQKLRPAAGPLLLELVSEQQQYYGRSL</sequence>
<dbReference type="RefSeq" id="WP_274993613.1">
    <property type="nucleotide sequence ID" value="NZ_JAJQQP010000005.1"/>
</dbReference>
<dbReference type="EMBL" id="JAVDYE010000001">
    <property type="protein sequence ID" value="MDR7384786.1"/>
    <property type="molecule type" value="Genomic_DNA"/>
</dbReference>
<accession>A0ABU2CTW2</accession>
<organism evidence="2 3">
    <name type="scientific">Promicromonospora iranensis</name>
    <dbReference type="NCBI Taxonomy" id="1105144"/>
    <lineage>
        <taxon>Bacteria</taxon>
        <taxon>Bacillati</taxon>
        <taxon>Actinomycetota</taxon>
        <taxon>Actinomycetes</taxon>
        <taxon>Micrococcales</taxon>
        <taxon>Promicromonosporaceae</taxon>
        <taxon>Promicromonospora</taxon>
    </lineage>
</organism>
<evidence type="ECO:0000256" key="1">
    <source>
        <dbReference type="SAM" id="MobiDB-lite"/>
    </source>
</evidence>
<feature type="region of interest" description="Disordered" evidence="1">
    <location>
        <begin position="1"/>
        <end position="21"/>
    </location>
</feature>
<evidence type="ECO:0000313" key="2">
    <source>
        <dbReference type="EMBL" id="MDR7384786.1"/>
    </source>
</evidence>
<name>A0ABU2CTW2_9MICO</name>